<sequence length="94" mass="9901">MSKLEPGRAKTGGRKKGTPNKVNALLKEDILAAASAAHPDGRVGYLTKQAKENPVAFMTLLGKVLPMQITGEGGGPVKIQKVERVIVRPSNPDG</sequence>
<proteinExistence type="predicted"/>
<evidence type="ECO:0000256" key="1">
    <source>
        <dbReference type="SAM" id="MobiDB-lite"/>
    </source>
</evidence>
<comment type="caution">
    <text evidence="2">The sequence shown here is derived from an EMBL/GenBank/DDBJ whole genome shotgun (WGS) entry which is preliminary data.</text>
</comment>
<name>A0ABV7X662_9HYPH</name>
<evidence type="ECO:0000313" key="3">
    <source>
        <dbReference type="Proteomes" id="UP001595613"/>
    </source>
</evidence>
<reference evidence="3" key="1">
    <citation type="journal article" date="2019" name="Int. J. Syst. Evol. Microbiol.">
        <title>The Global Catalogue of Microorganisms (GCM) 10K type strain sequencing project: providing services to taxonomists for standard genome sequencing and annotation.</title>
        <authorList>
            <consortium name="The Broad Institute Genomics Platform"/>
            <consortium name="The Broad Institute Genome Sequencing Center for Infectious Disease"/>
            <person name="Wu L."/>
            <person name="Ma J."/>
        </authorList>
    </citation>
    <scope>NUCLEOTIDE SEQUENCE [LARGE SCALE GENOMIC DNA]</scope>
    <source>
        <strain evidence="3">KCTC 42281</strain>
    </source>
</reference>
<evidence type="ECO:0000313" key="2">
    <source>
        <dbReference type="EMBL" id="MFC3706054.1"/>
    </source>
</evidence>
<dbReference type="Proteomes" id="UP001595613">
    <property type="component" value="Unassembled WGS sequence"/>
</dbReference>
<organism evidence="2 3">
    <name type="scientific">Devosia honganensis</name>
    <dbReference type="NCBI Taxonomy" id="1610527"/>
    <lineage>
        <taxon>Bacteria</taxon>
        <taxon>Pseudomonadati</taxon>
        <taxon>Pseudomonadota</taxon>
        <taxon>Alphaproteobacteria</taxon>
        <taxon>Hyphomicrobiales</taxon>
        <taxon>Devosiaceae</taxon>
        <taxon>Devosia</taxon>
    </lineage>
</organism>
<dbReference type="RefSeq" id="WP_380098093.1">
    <property type="nucleotide sequence ID" value="NZ_JBHRYD010000014.1"/>
</dbReference>
<keyword evidence="3" id="KW-1185">Reference proteome</keyword>
<feature type="region of interest" description="Disordered" evidence="1">
    <location>
        <begin position="1"/>
        <end position="21"/>
    </location>
</feature>
<accession>A0ABV7X662</accession>
<gene>
    <name evidence="2" type="ORF">ACFOOL_14975</name>
</gene>
<protein>
    <submittedName>
        <fullName evidence="2">Uncharacterized protein</fullName>
    </submittedName>
</protein>
<dbReference type="EMBL" id="JBHRYD010000014">
    <property type="protein sequence ID" value="MFC3706054.1"/>
    <property type="molecule type" value="Genomic_DNA"/>
</dbReference>